<comment type="caution">
    <text evidence="2">The sequence shown here is derived from an EMBL/GenBank/DDBJ whole genome shotgun (WGS) entry which is preliminary data.</text>
</comment>
<evidence type="ECO:0000313" key="2">
    <source>
        <dbReference type="EMBL" id="KAK7038357.1"/>
    </source>
</evidence>
<sequence>MSTTTIAQQSPTSEDSDSGLPVLEDSDIEPRYIVNLSSTWRCVNDYVDFPVNLWATLILHVLTPDSYLQMLVQRALNTRRPLHIIVDAGRNDLSLPRPAFDVNEWMENVLEQLGPVADEFRSITVFAQNQELVALALRIMCVQNATQLTAMDLYTHWEAFFIPPTALPAPVSLNFQCLTLRTTKPIWEDIRSLNHIRQLRIGGIRHGLQWNDLREVLTQTARLELLALVNLECIFRQSPGDYVEMACLRVFEVSFTTSNTSQVVSLIRMPKLESISVKGNDASPWTTFFSRNDRLLNTASNFAFAMAWENPPPATSLRLLSNAVQLDLRGCSMDLVVDVFRNGGSSNSVHYPKLDRLITGGTVGEELVRTFTESVGTDKPRILEQLSATYLPYNFRQWSVVEGNVVHETVASDVEMSEEWQCRDPAEVYHEDLKHEFLFPETPWTYDNGSVNPELQVFKSTSSPPRGKITADGALSLPPYHPDYRPPEQDESSDDDYGYTDPSRVKVRRGSEGYEVRPAQREDMLARYLLEIGETPQRYHRYIPQPESEGCSSRTTA</sequence>
<dbReference type="SUPFAM" id="SSF52047">
    <property type="entry name" value="RNI-like"/>
    <property type="match status" value="1"/>
</dbReference>
<feature type="region of interest" description="Disordered" evidence="1">
    <location>
        <begin position="1"/>
        <end position="23"/>
    </location>
</feature>
<feature type="compositionally biased region" description="Polar residues" evidence="1">
    <location>
        <begin position="1"/>
        <end position="13"/>
    </location>
</feature>
<feature type="region of interest" description="Disordered" evidence="1">
    <location>
        <begin position="458"/>
        <end position="519"/>
    </location>
</feature>
<accession>A0AAW0CFR2</accession>
<dbReference type="EMBL" id="JAWWNJ010000017">
    <property type="protein sequence ID" value="KAK7038357.1"/>
    <property type="molecule type" value="Genomic_DNA"/>
</dbReference>
<gene>
    <name evidence="2" type="ORF">R3P38DRAFT_3475239</name>
</gene>
<dbReference type="AlphaFoldDB" id="A0AAW0CFR2"/>
<protein>
    <submittedName>
        <fullName evidence="2">Uncharacterized protein</fullName>
    </submittedName>
</protein>
<feature type="compositionally biased region" description="Basic and acidic residues" evidence="1">
    <location>
        <begin position="509"/>
        <end position="519"/>
    </location>
</feature>
<evidence type="ECO:0000313" key="3">
    <source>
        <dbReference type="Proteomes" id="UP001362999"/>
    </source>
</evidence>
<proteinExistence type="predicted"/>
<reference evidence="2 3" key="1">
    <citation type="journal article" date="2024" name="J Genomics">
        <title>Draft genome sequencing and assembly of Favolaschia claudopus CIRM-BRFM 2984 isolated from oak limbs.</title>
        <authorList>
            <person name="Navarro D."/>
            <person name="Drula E."/>
            <person name="Chaduli D."/>
            <person name="Cazenave R."/>
            <person name="Ahrendt S."/>
            <person name="Wang J."/>
            <person name="Lipzen A."/>
            <person name="Daum C."/>
            <person name="Barry K."/>
            <person name="Grigoriev I.V."/>
            <person name="Favel A."/>
            <person name="Rosso M.N."/>
            <person name="Martin F."/>
        </authorList>
    </citation>
    <scope>NUCLEOTIDE SEQUENCE [LARGE SCALE GENOMIC DNA]</scope>
    <source>
        <strain evidence="2 3">CIRM-BRFM 2984</strain>
    </source>
</reference>
<keyword evidence="3" id="KW-1185">Reference proteome</keyword>
<name>A0AAW0CFR2_9AGAR</name>
<dbReference type="Proteomes" id="UP001362999">
    <property type="component" value="Unassembled WGS sequence"/>
</dbReference>
<organism evidence="2 3">
    <name type="scientific">Favolaschia claudopus</name>
    <dbReference type="NCBI Taxonomy" id="2862362"/>
    <lineage>
        <taxon>Eukaryota</taxon>
        <taxon>Fungi</taxon>
        <taxon>Dikarya</taxon>
        <taxon>Basidiomycota</taxon>
        <taxon>Agaricomycotina</taxon>
        <taxon>Agaricomycetes</taxon>
        <taxon>Agaricomycetidae</taxon>
        <taxon>Agaricales</taxon>
        <taxon>Marasmiineae</taxon>
        <taxon>Mycenaceae</taxon>
        <taxon>Favolaschia</taxon>
    </lineage>
</organism>
<evidence type="ECO:0000256" key="1">
    <source>
        <dbReference type="SAM" id="MobiDB-lite"/>
    </source>
</evidence>
<feature type="compositionally biased region" description="Acidic residues" evidence="1">
    <location>
        <begin position="489"/>
        <end position="498"/>
    </location>
</feature>